<evidence type="ECO:0008006" key="4">
    <source>
        <dbReference type="Google" id="ProtNLM"/>
    </source>
</evidence>
<dbReference type="OrthoDB" id="6428594at2759"/>
<organism evidence="2 3">
    <name type="scientific">Stegodyphus mimosarum</name>
    <name type="common">African social velvet spider</name>
    <dbReference type="NCBI Taxonomy" id="407821"/>
    <lineage>
        <taxon>Eukaryota</taxon>
        <taxon>Metazoa</taxon>
        <taxon>Ecdysozoa</taxon>
        <taxon>Arthropoda</taxon>
        <taxon>Chelicerata</taxon>
        <taxon>Arachnida</taxon>
        <taxon>Araneae</taxon>
        <taxon>Araneomorphae</taxon>
        <taxon>Entelegynae</taxon>
        <taxon>Eresoidea</taxon>
        <taxon>Eresidae</taxon>
        <taxon>Stegodyphus</taxon>
    </lineage>
</organism>
<evidence type="ECO:0000313" key="2">
    <source>
        <dbReference type="EMBL" id="KFM76215.1"/>
    </source>
</evidence>
<gene>
    <name evidence="2" type="ORF">X975_14763</name>
</gene>
<reference evidence="2 3" key="1">
    <citation type="submission" date="2013-11" db="EMBL/GenBank/DDBJ databases">
        <title>Genome sequencing of Stegodyphus mimosarum.</title>
        <authorList>
            <person name="Bechsgaard J."/>
        </authorList>
    </citation>
    <scope>NUCLEOTIDE SEQUENCE [LARGE SCALE GENOMIC DNA]</scope>
</reference>
<keyword evidence="1" id="KW-0472">Membrane</keyword>
<protein>
    <recommendedName>
        <fullName evidence="4">Transmembrane protein</fullName>
    </recommendedName>
</protein>
<feature type="transmembrane region" description="Helical" evidence="1">
    <location>
        <begin position="67"/>
        <end position="87"/>
    </location>
</feature>
<feature type="non-terminal residue" evidence="2">
    <location>
        <position position="279"/>
    </location>
</feature>
<keyword evidence="3" id="KW-1185">Reference proteome</keyword>
<feature type="transmembrane region" description="Helical" evidence="1">
    <location>
        <begin position="137"/>
        <end position="157"/>
    </location>
</feature>
<keyword evidence="1" id="KW-0812">Transmembrane</keyword>
<evidence type="ECO:0000256" key="1">
    <source>
        <dbReference type="SAM" id="Phobius"/>
    </source>
</evidence>
<feature type="transmembrane region" description="Helical" evidence="1">
    <location>
        <begin position="35"/>
        <end position="55"/>
    </location>
</feature>
<accession>A0A087UFS6</accession>
<sequence>MEEVYVIRLKGVPSTSTSESSASAVDTNDLIRGSVLGLGVLHVIFGILVLVFGALRTAVEQEPSATIFGTLFGPVFMATGLSAILSWKRPFRKLKLKVFFGLALLSLLSSAAYLSLCFLGVVYYHSVPRVFGDSAHVTANAIIATLGELIVSFLSVLTSGSAVWKCLQFGAFRPAAVQQQSGRQKVIVKTDIVGGTPTVDGVLDEEVIRHVSPHCIISLRATDEQREVIRRVQEYLHSQDELSFTFSDPSTVHEEQDLGVDSQNWRNEVLSVTTNNNIQ</sequence>
<name>A0A087UFS6_STEMI</name>
<dbReference type="EMBL" id="KK119615">
    <property type="protein sequence ID" value="KFM76215.1"/>
    <property type="molecule type" value="Genomic_DNA"/>
</dbReference>
<dbReference type="AlphaFoldDB" id="A0A087UFS6"/>
<dbReference type="Proteomes" id="UP000054359">
    <property type="component" value="Unassembled WGS sequence"/>
</dbReference>
<evidence type="ECO:0000313" key="3">
    <source>
        <dbReference type="Proteomes" id="UP000054359"/>
    </source>
</evidence>
<feature type="transmembrane region" description="Helical" evidence="1">
    <location>
        <begin position="99"/>
        <end position="125"/>
    </location>
</feature>
<dbReference type="OMA" id="QEYLHSQ"/>
<keyword evidence="1" id="KW-1133">Transmembrane helix</keyword>
<proteinExistence type="predicted"/>